<name>A0AA39YGY4_9PEZI</name>
<dbReference type="PANTHER" id="PTHR35605">
    <property type="entry name" value="ECP2 EFFECTOR PROTEIN DOMAIN-CONTAINING PROTEIN-RELATED"/>
    <property type="match status" value="1"/>
</dbReference>
<evidence type="ECO:0000256" key="1">
    <source>
        <dbReference type="SAM" id="MobiDB-lite"/>
    </source>
</evidence>
<protein>
    <submittedName>
        <fullName evidence="3">Uncharacterized protein</fullName>
    </submittedName>
</protein>
<gene>
    <name evidence="3" type="ORF">B0T16DRAFT_442821</name>
</gene>
<reference evidence="3" key="1">
    <citation type="submission" date="2023-06" db="EMBL/GenBank/DDBJ databases">
        <title>Genome-scale phylogeny and comparative genomics of the fungal order Sordariales.</title>
        <authorList>
            <consortium name="Lawrence Berkeley National Laboratory"/>
            <person name="Hensen N."/>
            <person name="Bonometti L."/>
            <person name="Westerberg I."/>
            <person name="Brannstrom I.O."/>
            <person name="Guillou S."/>
            <person name="Cros-Aarteil S."/>
            <person name="Calhoun S."/>
            <person name="Haridas S."/>
            <person name="Kuo A."/>
            <person name="Mondo S."/>
            <person name="Pangilinan J."/>
            <person name="Riley R."/>
            <person name="Labutti K."/>
            <person name="Andreopoulos B."/>
            <person name="Lipzen A."/>
            <person name="Chen C."/>
            <person name="Yanf M."/>
            <person name="Daum C."/>
            <person name="Ng V."/>
            <person name="Clum A."/>
            <person name="Steindorff A."/>
            <person name="Ohm R."/>
            <person name="Martin F."/>
            <person name="Silar P."/>
            <person name="Natvig D."/>
            <person name="Lalanne C."/>
            <person name="Gautier V."/>
            <person name="Ament-Velasquez S.L."/>
            <person name="Kruys A."/>
            <person name="Hutchinson M.I."/>
            <person name="Powell A.J."/>
            <person name="Barry K."/>
            <person name="Miller A.N."/>
            <person name="Grigoriev I.V."/>
            <person name="Debuchy R."/>
            <person name="Gladieux P."/>
            <person name="Thoren M.H."/>
            <person name="Johannesson H."/>
        </authorList>
    </citation>
    <scope>NUCLEOTIDE SEQUENCE</scope>
    <source>
        <strain evidence="3">SMH2532-1</strain>
    </source>
</reference>
<evidence type="ECO:0000256" key="2">
    <source>
        <dbReference type="SAM" id="SignalP"/>
    </source>
</evidence>
<keyword evidence="4" id="KW-1185">Reference proteome</keyword>
<evidence type="ECO:0000313" key="4">
    <source>
        <dbReference type="Proteomes" id="UP001174936"/>
    </source>
</evidence>
<dbReference type="AlphaFoldDB" id="A0AA39YGY4"/>
<sequence length="228" mass="24590">MISIKFILTILPALTAATAHLTRPRPPPPNGFTPLDNLHPTTNRFLRAVTAINASRRSEPDKLVLTPPKKNHTISTPKWNSNDNSPIPGYEIAGLYCNGHWPGFADILDSLDGTQFRYLDGHSGQPHMGPSLGVCPGPCSDAPACRASPACSRVSCDRDIGIIICNDEKTLDSWHTVVTAARYILDNCQAEAIWGTTSGQLFMGDDWNVILAGQDCSMDPLGSPQTVG</sequence>
<dbReference type="Proteomes" id="UP001174936">
    <property type="component" value="Unassembled WGS sequence"/>
</dbReference>
<evidence type="ECO:0000313" key="3">
    <source>
        <dbReference type="EMBL" id="KAK0651327.1"/>
    </source>
</evidence>
<dbReference type="PANTHER" id="PTHR35605:SF1">
    <property type="entry name" value="ECP2 EFFECTOR PROTEIN DOMAIN-CONTAINING PROTEIN-RELATED"/>
    <property type="match status" value="1"/>
</dbReference>
<feature type="region of interest" description="Disordered" evidence="1">
    <location>
        <begin position="57"/>
        <end position="80"/>
    </location>
</feature>
<proteinExistence type="predicted"/>
<accession>A0AA39YGY4</accession>
<feature type="chain" id="PRO_5041407245" evidence="2">
    <location>
        <begin position="20"/>
        <end position="228"/>
    </location>
</feature>
<organism evidence="3 4">
    <name type="scientific">Cercophora newfieldiana</name>
    <dbReference type="NCBI Taxonomy" id="92897"/>
    <lineage>
        <taxon>Eukaryota</taxon>
        <taxon>Fungi</taxon>
        <taxon>Dikarya</taxon>
        <taxon>Ascomycota</taxon>
        <taxon>Pezizomycotina</taxon>
        <taxon>Sordariomycetes</taxon>
        <taxon>Sordariomycetidae</taxon>
        <taxon>Sordariales</taxon>
        <taxon>Lasiosphaeriaceae</taxon>
        <taxon>Cercophora</taxon>
    </lineage>
</organism>
<comment type="caution">
    <text evidence="3">The sequence shown here is derived from an EMBL/GenBank/DDBJ whole genome shotgun (WGS) entry which is preliminary data.</text>
</comment>
<feature type="signal peptide" evidence="2">
    <location>
        <begin position="1"/>
        <end position="19"/>
    </location>
</feature>
<keyword evidence="2" id="KW-0732">Signal</keyword>
<dbReference type="EMBL" id="JAULSV010000002">
    <property type="protein sequence ID" value="KAK0651327.1"/>
    <property type="molecule type" value="Genomic_DNA"/>
</dbReference>